<dbReference type="Gene3D" id="3.40.50.720">
    <property type="entry name" value="NAD(P)-binding Rossmann-like Domain"/>
    <property type="match status" value="1"/>
</dbReference>
<evidence type="ECO:0000259" key="2">
    <source>
        <dbReference type="Pfam" id="PF01370"/>
    </source>
</evidence>
<keyword evidence="3" id="KW-0413">Isomerase</keyword>
<dbReference type="Proteomes" id="UP000294299">
    <property type="component" value="Chromosome NFRAN"/>
</dbReference>
<comment type="similarity">
    <text evidence="1">Belongs to the NAD(P)-dependent epimerase/dehydratase family.</text>
</comment>
<dbReference type="PRINTS" id="PR01713">
    <property type="entry name" value="NUCEPIMERASE"/>
</dbReference>
<proteinExistence type="inferred from homology"/>
<dbReference type="SUPFAM" id="SSF51735">
    <property type="entry name" value="NAD(P)-binding Rossmann-fold domains"/>
    <property type="match status" value="1"/>
</dbReference>
<evidence type="ECO:0000313" key="3">
    <source>
        <dbReference type="EMBL" id="VFJ12494.1"/>
    </source>
</evidence>
<dbReference type="GO" id="GO:0003978">
    <property type="term" value="F:UDP-glucose 4-epimerase activity"/>
    <property type="evidence" value="ECO:0007669"/>
    <property type="project" value="UniProtKB-EC"/>
</dbReference>
<dbReference type="RefSeq" id="WP_134482618.1">
    <property type="nucleotide sequence ID" value="NZ_LR216287.1"/>
</dbReference>
<dbReference type="InterPro" id="IPR001509">
    <property type="entry name" value="Epimerase_deHydtase"/>
</dbReference>
<reference evidence="3 4" key="1">
    <citation type="submission" date="2019-02" db="EMBL/GenBank/DDBJ databases">
        <authorList>
            <person name="Lehtovirta-Morley E L."/>
        </authorList>
    </citation>
    <scope>NUCLEOTIDE SEQUENCE [LARGE SCALE GENOMIC DNA]</scope>
    <source>
        <strain evidence="3">NFRAN1</strain>
    </source>
</reference>
<dbReference type="EMBL" id="LR216287">
    <property type="protein sequence ID" value="VFJ12494.1"/>
    <property type="molecule type" value="Genomic_DNA"/>
</dbReference>
<accession>A0A484I874</accession>
<evidence type="ECO:0000256" key="1">
    <source>
        <dbReference type="ARBA" id="ARBA00007637"/>
    </source>
</evidence>
<dbReference type="EC" id="5.1.3.2" evidence="3"/>
<dbReference type="GeneID" id="39419755"/>
<dbReference type="AlphaFoldDB" id="A0A484I874"/>
<feature type="domain" description="NAD-dependent epimerase/dehydratase" evidence="2">
    <location>
        <begin position="3"/>
        <end position="224"/>
    </location>
</feature>
<name>A0A484I874_9ARCH</name>
<evidence type="ECO:0000313" key="4">
    <source>
        <dbReference type="Proteomes" id="UP000294299"/>
    </source>
</evidence>
<dbReference type="InterPro" id="IPR036291">
    <property type="entry name" value="NAD(P)-bd_dom_sf"/>
</dbReference>
<dbReference type="OrthoDB" id="4907at2157"/>
<gene>
    <name evidence="3" type="ORF">NFRAN_0173</name>
</gene>
<sequence>MKVLITGENGFIGKRLKQHFQRLGVDIFSNYNVNDTNVNINKQINILEKEKLDRLQGNIDVIIHLASKTSIPLSLADPYDTYYTNIIGTLNILEFARNKDINNIINVSTYVYGRPLYNPIDENHPVNPHSPYNKSKLLAEELCSNYSKDYKLNIVTLRPFYIYGPLSKPLSFLPTIIHQIKTTGKAILSQKNTKRDFLYIDDFVKLILRIINDFPNGYNVYNVGSGKSNSLEDVIEILEKNMQRKVSIDYDESIRPNDILEMVADIRKVSNKFSWEPEIDLEEGLKRLLSN</sequence>
<protein>
    <submittedName>
        <fullName evidence="3">Putative UDP-glucose 4-epimerase</fullName>
        <ecNumber evidence="3">5.1.3.2</ecNumber>
    </submittedName>
</protein>
<dbReference type="Pfam" id="PF01370">
    <property type="entry name" value="Epimerase"/>
    <property type="match status" value="1"/>
</dbReference>
<dbReference type="PANTHER" id="PTHR43000">
    <property type="entry name" value="DTDP-D-GLUCOSE 4,6-DEHYDRATASE-RELATED"/>
    <property type="match status" value="1"/>
</dbReference>
<keyword evidence="4" id="KW-1185">Reference proteome</keyword>
<dbReference type="KEGG" id="nfn:NFRAN_0173"/>
<organism evidence="3 4">
    <name type="scientific">Candidatus Nitrosocosmicus franklandianus</name>
    <dbReference type="NCBI Taxonomy" id="1798806"/>
    <lineage>
        <taxon>Archaea</taxon>
        <taxon>Nitrososphaerota</taxon>
        <taxon>Nitrososphaeria</taxon>
        <taxon>Nitrososphaerales</taxon>
        <taxon>Nitrososphaeraceae</taxon>
        <taxon>Candidatus Nitrosocosmicus</taxon>
    </lineage>
</organism>